<reference evidence="1" key="1">
    <citation type="submission" date="2020-08" db="EMBL/GenBank/DDBJ databases">
        <title>Multicomponent nature underlies the extraordinary mechanical properties of spider dragline silk.</title>
        <authorList>
            <person name="Kono N."/>
            <person name="Nakamura H."/>
            <person name="Mori M."/>
            <person name="Yoshida Y."/>
            <person name="Ohtoshi R."/>
            <person name="Malay A.D."/>
            <person name="Moran D.A.P."/>
            <person name="Tomita M."/>
            <person name="Numata K."/>
            <person name="Arakawa K."/>
        </authorList>
    </citation>
    <scope>NUCLEOTIDE SEQUENCE</scope>
</reference>
<comment type="caution">
    <text evidence="1">The sequence shown here is derived from an EMBL/GenBank/DDBJ whole genome shotgun (WGS) entry which is preliminary data.</text>
</comment>
<evidence type="ECO:0000313" key="1">
    <source>
        <dbReference type="EMBL" id="GFY02083.1"/>
    </source>
</evidence>
<gene>
    <name evidence="1" type="ORF">TNCV_5099441</name>
</gene>
<keyword evidence="2" id="KW-1185">Reference proteome</keyword>
<dbReference type="EMBL" id="BMAU01021232">
    <property type="protein sequence ID" value="GFY02083.1"/>
    <property type="molecule type" value="Genomic_DNA"/>
</dbReference>
<evidence type="ECO:0000313" key="2">
    <source>
        <dbReference type="Proteomes" id="UP000887159"/>
    </source>
</evidence>
<name>A0A8X6RZJ9_TRICX</name>
<sequence>MTKTRAGGGRKPVSEKVITDVSTLFIDGSWGSMVDTHITVNVEHSFWPGTTGSVASSEWAQYRNSFLAFF</sequence>
<dbReference type="AlphaFoldDB" id="A0A8X6RZJ9"/>
<organism evidence="1 2">
    <name type="scientific">Trichonephila clavipes</name>
    <name type="common">Golden silk orbweaver</name>
    <name type="synonym">Nephila clavipes</name>
    <dbReference type="NCBI Taxonomy" id="2585209"/>
    <lineage>
        <taxon>Eukaryota</taxon>
        <taxon>Metazoa</taxon>
        <taxon>Ecdysozoa</taxon>
        <taxon>Arthropoda</taxon>
        <taxon>Chelicerata</taxon>
        <taxon>Arachnida</taxon>
        <taxon>Araneae</taxon>
        <taxon>Araneomorphae</taxon>
        <taxon>Entelegynae</taxon>
        <taxon>Araneoidea</taxon>
        <taxon>Nephilidae</taxon>
        <taxon>Trichonephila</taxon>
    </lineage>
</organism>
<protein>
    <submittedName>
        <fullName evidence="1">Uncharacterized protein</fullName>
    </submittedName>
</protein>
<dbReference type="Proteomes" id="UP000887159">
    <property type="component" value="Unassembled WGS sequence"/>
</dbReference>
<proteinExistence type="predicted"/>
<accession>A0A8X6RZJ9</accession>